<name>A0ABU3V986_9RHOB</name>
<dbReference type="Pfam" id="PF05050">
    <property type="entry name" value="Methyltransf_21"/>
    <property type="match status" value="1"/>
</dbReference>
<evidence type="ECO:0000313" key="4">
    <source>
        <dbReference type="Proteomes" id="UP001255416"/>
    </source>
</evidence>
<dbReference type="Gene3D" id="3.40.50.150">
    <property type="entry name" value="Vaccinia Virus protein VP39"/>
    <property type="match status" value="1"/>
</dbReference>
<dbReference type="RefSeq" id="WP_316772964.1">
    <property type="nucleotide sequence ID" value="NZ_JASMWN010000001.1"/>
</dbReference>
<reference evidence="4" key="1">
    <citation type="submission" date="2023-05" db="EMBL/GenBank/DDBJ databases">
        <title>Sedimentitalea sp. nov. JM2-8.</title>
        <authorList>
            <person name="Huang J."/>
        </authorList>
    </citation>
    <scope>NUCLEOTIDE SEQUENCE [LARGE SCALE GENOMIC DNA]</scope>
    <source>
        <strain evidence="4">KHS03</strain>
    </source>
</reference>
<dbReference type="SUPFAM" id="SSF53335">
    <property type="entry name" value="S-adenosyl-L-methionine-dependent methyltransferases"/>
    <property type="match status" value="1"/>
</dbReference>
<feature type="domain" description="Methyltransferase FkbM" evidence="2">
    <location>
        <begin position="38"/>
        <end position="199"/>
    </location>
</feature>
<organism evidence="3 4">
    <name type="scientific">Sedimentitalea todarodis</name>
    <dbReference type="NCBI Taxonomy" id="1631240"/>
    <lineage>
        <taxon>Bacteria</taxon>
        <taxon>Pseudomonadati</taxon>
        <taxon>Pseudomonadota</taxon>
        <taxon>Alphaproteobacteria</taxon>
        <taxon>Rhodobacterales</taxon>
        <taxon>Paracoccaceae</taxon>
        <taxon>Sedimentitalea</taxon>
    </lineage>
</organism>
<dbReference type="InterPro" id="IPR029063">
    <property type="entry name" value="SAM-dependent_MTases_sf"/>
</dbReference>
<dbReference type="GO" id="GO:0032259">
    <property type="term" value="P:methylation"/>
    <property type="evidence" value="ECO:0007669"/>
    <property type="project" value="UniProtKB-KW"/>
</dbReference>
<evidence type="ECO:0000313" key="3">
    <source>
        <dbReference type="EMBL" id="MDU9002731.1"/>
    </source>
</evidence>
<dbReference type="PANTHER" id="PTHR36973:SF4">
    <property type="entry name" value="NODULATION PROTEIN"/>
    <property type="match status" value="1"/>
</dbReference>
<gene>
    <name evidence="3" type="ORF">QO231_02550</name>
</gene>
<keyword evidence="3" id="KW-0489">Methyltransferase</keyword>
<dbReference type="InterPro" id="IPR006342">
    <property type="entry name" value="FkbM_mtfrase"/>
</dbReference>
<feature type="region of interest" description="Disordered" evidence="1">
    <location>
        <begin position="1"/>
        <end position="20"/>
    </location>
</feature>
<evidence type="ECO:0000259" key="2">
    <source>
        <dbReference type="Pfam" id="PF05050"/>
    </source>
</evidence>
<dbReference type="InterPro" id="IPR053188">
    <property type="entry name" value="FkbM_Methyltransferase"/>
</dbReference>
<sequence>MVRIFKKRRPEAPPPPSPTDKLLETLVALGMKPTHIVDIGANHGNWTRAVRAAFPEAKISAFEPQKALAEKHTDLAADPHIEIHYKGVGDFDGSAPFTFHERDDSSSFIYSASEAEDQGLAQGETEICKLDTAMAASPFGTPDIVKIDAEGLDLKVLDGAPKTLAQAQVLLIEATAACPTYPNTASAVFAKMDALGFRLFDITDLNRTPGKGVLWLIEAVFVRKGSHLDTVSQIHD</sequence>
<dbReference type="GO" id="GO:0008168">
    <property type="term" value="F:methyltransferase activity"/>
    <property type="evidence" value="ECO:0007669"/>
    <property type="project" value="UniProtKB-KW"/>
</dbReference>
<keyword evidence="3" id="KW-0808">Transferase</keyword>
<dbReference type="NCBIfam" id="TIGR01444">
    <property type="entry name" value="fkbM_fam"/>
    <property type="match status" value="1"/>
</dbReference>
<dbReference type="Proteomes" id="UP001255416">
    <property type="component" value="Unassembled WGS sequence"/>
</dbReference>
<dbReference type="EMBL" id="JASMWN010000001">
    <property type="protein sequence ID" value="MDU9002731.1"/>
    <property type="molecule type" value="Genomic_DNA"/>
</dbReference>
<evidence type="ECO:0000256" key="1">
    <source>
        <dbReference type="SAM" id="MobiDB-lite"/>
    </source>
</evidence>
<keyword evidence="4" id="KW-1185">Reference proteome</keyword>
<accession>A0ABU3V986</accession>
<protein>
    <submittedName>
        <fullName evidence="3">FkbM family methyltransferase</fullName>
    </submittedName>
</protein>
<proteinExistence type="predicted"/>
<dbReference type="PANTHER" id="PTHR36973">
    <property type="entry name" value="SLL1456 PROTEIN-RELATED"/>
    <property type="match status" value="1"/>
</dbReference>
<comment type="caution">
    <text evidence="3">The sequence shown here is derived from an EMBL/GenBank/DDBJ whole genome shotgun (WGS) entry which is preliminary data.</text>
</comment>